<evidence type="ECO:0000313" key="2">
    <source>
        <dbReference type="Proteomes" id="UP001430455"/>
    </source>
</evidence>
<keyword evidence="2" id="KW-1185">Reference proteome</keyword>
<dbReference type="InterPro" id="IPR058485">
    <property type="entry name" value="DUF8172"/>
</dbReference>
<evidence type="ECO:0000313" key="1">
    <source>
        <dbReference type="EMBL" id="MBX0297671.1"/>
    </source>
</evidence>
<accession>A0AAW4PJN4</accession>
<evidence type="ECO:0008006" key="3">
    <source>
        <dbReference type="Google" id="ProtNLM"/>
    </source>
</evidence>
<comment type="caution">
    <text evidence="1">The sequence shown here is derived from an EMBL/GenBank/DDBJ whole genome shotgun (WGS) entry which is preliminary data.</text>
</comment>
<name>A0AAW4PJN4_9EURY</name>
<gene>
    <name evidence="1" type="ORF">EGH23_22615</name>
</gene>
<dbReference type="Pfam" id="PF26511">
    <property type="entry name" value="DUF8172"/>
    <property type="match status" value="1"/>
</dbReference>
<organism evidence="1 2">
    <name type="scientific">Haloarcula nitratireducens</name>
    <dbReference type="NCBI Taxonomy" id="2487749"/>
    <lineage>
        <taxon>Archaea</taxon>
        <taxon>Methanobacteriati</taxon>
        <taxon>Methanobacteriota</taxon>
        <taxon>Stenosarchaea group</taxon>
        <taxon>Halobacteria</taxon>
        <taxon>Halobacteriales</taxon>
        <taxon>Haloarculaceae</taxon>
        <taxon>Haloarcula</taxon>
    </lineage>
</organism>
<dbReference type="AlphaFoldDB" id="A0AAW4PJN4"/>
<sequence length="295" mass="34121">MARVVHYHHPQAENFSLKYSSASSADLVARQLDLDGATKLIGYPFTTPVYVLYESETEIENAADIDIDKEWLRDRITELPRSVQVVAFRLVELLEAAVDVQEADEFHLYKEFEPQKIQQALNHVSWDAPLPEVAGDVMSNLILRHSLPNANHRTGIAMLQFCIESVDPDFDMPRTHLDDETWQEWVDPYIVESKRLITVRRNNVRFKRLAELGVDGVERKDGIRIQLAEFDLDMHWREALTTYATQHEAHCRAFARATLQRADRDALLSRTGPTKREFIDYLEAGLVERDFKNLF</sequence>
<dbReference type="EMBL" id="RKLT01000024">
    <property type="protein sequence ID" value="MBX0297671.1"/>
    <property type="molecule type" value="Genomic_DNA"/>
</dbReference>
<protein>
    <recommendedName>
        <fullName evidence="3">Fido domain-containing protein</fullName>
    </recommendedName>
</protein>
<dbReference type="Proteomes" id="UP001430455">
    <property type="component" value="Unassembled WGS sequence"/>
</dbReference>
<dbReference type="RefSeq" id="WP_220582257.1">
    <property type="nucleotide sequence ID" value="NZ_RKLT01000024.1"/>
</dbReference>
<reference evidence="1 2" key="1">
    <citation type="submission" date="2021-06" db="EMBL/GenBank/DDBJ databases">
        <title>Halomicroarcula sp. a new haloarchaeum isolated from saline soil.</title>
        <authorList>
            <person name="Duran-Viseras A."/>
            <person name="Sanchez-Porro C."/>
            <person name="Ventosa A."/>
        </authorList>
    </citation>
    <scope>NUCLEOTIDE SEQUENCE [LARGE SCALE GENOMIC DNA]</scope>
    <source>
        <strain evidence="1 2">F27</strain>
    </source>
</reference>
<proteinExistence type="predicted"/>